<protein>
    <recommendedName>
        <fullName evidence="4">Lipoprotein LprG</fullName>
    </recommendedName>
</protein>
<dbReference type="OrthoDB" id="3781094at2"/>
<keyword evidence="3" id="KW-1185">Reference proteome</keyword>
<evidence type="ECO:0000313" key="2">
    <source>
        <dbReference type="EMBL" id="ROR89578.1"/>
    </source>
</evidence>
<name>A0A3N2CQ95_9ACTN</name>
<evidence type="ECO:0008006" key="4">
    <source>
        <dbReference type="Google" id="ProtNLM"/>
    </source>
</evidence>
<accession>A0A3N2CQ95</accession>
<gene>
    <name evidence="2" type="ORF">EDD33_0407</name>
</gene>
<dbReference type="AlphaFoldDB" id="A0A3N2CQ95"/>
<comment type="caution">
    <text evidence="2">The sequence shown here is derived from an EMBL/GenBank/DDBJ whole genome shotgun (WGS) entry which is preliminary data.</text>
</comment>
<proteinExistence type="predicted"/>
<dbReference type="Proteomes" id="UP000281738">
    <property type="component" value="Unassembled WGS sequence"/>
</dbReference>
<dbReference type="SUPFAM" id="SSF89392">
    <property type="entry name" value="Prokaryotic lipoproteins and lipoprotein localization factors"/>
    <property type="match status" value="1"/>
</dbReference>
<organism evidence="2 3">
    <name type="scientific">Nocardioides aurantiacus</name>
    <dbReference type="NCBI Taxonomy" id="86796"/>
    <lineage>
        <taxon>Bacteria</taxon>
        <taxon>Bacillati</taxon>
        <taxon>Actinomycetota</taxon>
        <taxon>Actinomycetes</taxon>
        <taxon>Propionibacteriales</taxon>
        <taxon>Nocardioidaceae</taxon>
        <taxon>Nocardioides</taxon>
    </lineage>
</organism>
<dbReference type="PROSITE" id="PS51257">
    <property type="entry name" value="PROKAR_LIPOPROTEIN"/>
    <property type="match status" value="1"/>
</dbReference>
<dbReference type="RefSeq" id="WP_123388900.1">
    <property type="nucleotide sequence ID" value="NZ_RKHO01000001.1"/>
</dbReference>
<reference evidence="2 3" key="1">
    <citation type="submission" date="2018-11" db="EMBL/GenBank/DDBJ databases">
        <title>Sequencing the genomes of 1000 actinobacteria strains.</title>
        <authorList>
            <person name="Klenk H.-P."/>
        </authorList>
    </citation>
    <scope>NUCLEOTIDE SEQUENCE [LARGE SCALE GENOMIC DNA]</scope>
    <source>
        <strain evidence="2 3">DSM 12652</strain>
    </source>
</reference>
<dbReference type="InterPro" id="IPR055959">
    <property type="entry name" value="DUF7537"/>
</dbReference>
<evidence type="ECO:0000313" key="3">
    <source>
        <dbReference type="Proteomes" id="UP000281738"/>
    </source>
</evidence>
<feature type="region of interest" description="Disordered" evidence="1">
    <location>
        <begin position="25"/>
        <end position="59"/>
    </location>
</feature>
<dbReference type="EMBL" id="RKHO01000001">
    <property type="protein sequence ID" value="ROR89578.1"/>
    <property type="molecule type" value="Genomic_DNA"/>
</dbReference>
<feature type="compositionally biased region" description="Low complexity" evidence="1">
    <location>
        <begin position="37"/>
        <end position="56"/>
    </location>
</feature>
<evidence type="ECO:0000256" key="1">
    <source>
        <dbReference type="SAM" id="MobiDB-lite"/>
    </source>
</evidence>
<sequence>MRRTSLIRLAVVPVVSLVVLTGCGSSEEGSSSGGSSSGSSSSAEDSGSGESAEAAEPLTKGDFGDRIYAAFKDAGTLKFEITQTGTASSTGSGEADISGEQVASKVTQEVQGAGSVEAIVLDGLFYLKSAQISGEKWLKVDPEAKDGLGALVGSLGGNSDPAKLLQVMNQASEVTDEGTEEVGGVETTKYHVVLPREAFAETLGDNPQITQMLPETVEFDMWVDGEDLVRKQASELTVGGQKTASTILYSGFGDPVEIEAPPASQTTTKAPGLGG</sequence>
<dbReference type="InterPro" id="IPR029046">
    <property type="entry name" value="LolA/LolB/LppX"/>
</dbReference>
<dbReference type="Pfam" id="PF24381">
    <property type="entry name" value="DUF7537"/>
    <property type="match status" value="1"/>
</dbReference>
<dbReference type="Gene3D" id="2.50.20.20">
    <property type="match status" value="1"/>
</dbReference>